<dbReference type="InterPro" id="IPR015943">
    <property type="entry name" value="WD40/YVTN_repeat-like_dom_sf"/>
</dbReference>
<keyword evidence="1" id="KW-1133">Transmembrane helix</keyword>
<dbReference type="Gene3D" id="2.130.10.10">
    <property type="entry name" value="YVTN repeat-like/Quinoprotein amine dehydrogenase"/>
    <property type="match status" value="2"/>
</dbReference>
<protein>
    <submittedName>
        <fullName evidence="2">Uncharacterized protein</fullName>
    </submittedName>
</protein>
<keyword evidence="1" id="KW-0472">Membrane</keyword>
<keyword evidence="3" id="KW-1185">Reference proteome</keyword>
<feature type="transmembrane region" description="Helical" evidence="1">
    <location>
        <begin position="96"/>
        <end position="116"/>
    </location>
</feature>
<organism evidence="2 3">
    <name type="scientific">Plastoroseomonas hellenica</name>
    <dbReference type="NCBI Taxonomy" id="2687306"/>
    <lineage>
        <taxon>Bacteria</taxon>
        <taxon>Pseudomonadati</taxon>
        <taxon>Pseudomonadota</taxon>
        <taxon>Alphaproteobacteria</taxon>
        <taxon>Acetobacterales</taxon>
        <taxon>Acetobacteraceae</taxon>
        <taxon>Plastoroseomonas</taxon>
    </lineage>
</organism>
<dbReference type="EMBL" id="JAAGBB010000065">
    <property type="protein sequence ID" value="MBR0668689.1"/>
    <property type="molecule type" value="Genomic_DNA"/>
</dbReference>
<dbReference type="SUPFAM" id="SSF50969">
    <property type="entry name" value="YVTN repeat-like/Quinoprotein amine dehydrogenase"/>
    <property type="match status" value="1"/>
</dbReference>
<sequence>MDEVAQRRLPADHPVRHPSQSRAALRIAWAVLRLPAFLILLFLCKDWILATLIDPARITLLVIGIAGTPLARVGVFGATLLVLALIWLGARRLGPVWGYGVMMLLAVALAVTVFRLTRTPLWLAAPAILLLATNLLPDAIHDRILRRPRPQRGAMAMAVGVAELFFLRRYLAWGFGIRVAAAGPALLLASGAAALGIGGTALTPIEQALRMPPSARVLALGDFNWIELDRSGQHLFVTGHGLPQLLRVAVGNRAEPSLASSAPTGGAQAFAYDAAAREIYVFNEGTRTLLTLDAETLELKRSLPLPDLSPGDPWIAVDPGTDTLVIVSEADDEVGTPFMVLDRTTGEVRDRRDLDAGNLLLRPDASRLYLSFFRRRGMLMAYDLRTRSIVAEMPAPPRVDRMAYLPASDEILLANPVASRIERFDAATLAPRGHIEAIFGVRVMALDEQRGILFCASLATGEVAAIDLATGRRMGRFYLGPWLRTIQVDPARATVYASSRGGLYELGYGQLR</sequence>
<reference evidence="3" key="1">
    <citation type="journal article" date="2021" name="Syst. Appl. Microbiol.">
        <title>Roseomonas hellenica sp. nov., isolated from roots of wild-growing Alkanna tinctoria.</title>
        <authorList>
            <person name="Rat A."/>
            <person name="Naranjo H.D."/>
            <person name="Lebbe L."/>
            <person name="Cnockaert M."/>
            <person name="Krigas N."/>
            <person name="Grigoriadou K."/>
            <person name="Maloupa E."/>
            <person name="Willems A."/>
        </authorList>
    </citation>
    <scope>NUCLEOTIDE SEQUENCE [LARGE SCALE GENOMIC DNA]</scope>
    <source>
        <strain evidence="3">LMG 31523</strain>
    </source>
</reference>
<evidence type="ECO:0000256" key="1">
    <source>
        <dbReference type="SAM" id="Phobius"/>
    </source>
</evidence>
<dbReference type="InterPro" id="IPR011044">
    <property type="entry name" value="Quino_amine_DH_bsu"/>
</dbReference>
<feature type="transmembrane region" description="Helical" evidence="1">
    <location>
        <begin position="63"/>
        <end position="89"/>
    </location>
</feature>
<evidence type="ECO:0000313" key="2">
    <source>
        <dbReference type="EMBL" id="MBR0668689.1"/>
    </source>
</evidence>
<dbReference type="Proteomes" id="UP001196870">
    <property type="component" value="Unassembled WGS sequence"/>
</dbReference>
<evidence type="ECO:0000313" key="3">
    <source>
        <dbReference type="Proteomes" id="UP001196870"/>
    </source>
</evidence>
<feature type="transmembrane region" description="Helical" evidence="1">
    <location>
        <begin position="177"/>
        <end position="202"/>
    </location>
</feature>
<proteinExistence type="predicted"/>
<feature type="transmembrane region" description="Helical" evidence="1">
    <location>
        <begin position="23"/>
        <end position="43"/>
    </location>
</feature>
<comment type="caution">
    <text evidence="2">The sequence shown here is derived from an EMBL/GenBank/DDBJ whole genome shotgun (WGS) entry which is preliminary data.</text>
</comment>
<name>A0ABS5F7Z7_9PROT</name>
<gene>
    <name evidence="2" type="ORF">GXW71_30335</name>
</gene>
<keyword evidence="1" id="KW-0812">Transmembrane</keyword>
<accession>A0ABS5F7Z7</accession>
<dbReference type="RefSeq" id="WP_211856544.1">
    <property type="nucleotide sequence ID" value="NZ_JAAGBB010000065.1"/>
</dbReference>
<feature type="transmembrane region" description="Helical" evidence="1">
    <location>
        <begin position="153"/>
        <end position="171"/>
    </location>
</feature>